<comment type="caution">
    <text evidence="2">The sequence shown here is derived from an EMBL/GenBank/DDBJ whole genome shotgun (WGS) entry which is preliminary data.</text>
</comment>
<dbReference type="AlphaFoldDB" id="A0A9P4H7D1"/>
<dbReference type="OrthoDB" id="3694065at2759"/>
<sequence length="432" mass="48455">MDPPQPHSIVPDRLPDYRRGSQFAKYAKDQDALADCRQHLRQYLSNIFEPDAELHASNSAKQIPLGSMNLTRSKNSTEFFQVAGHQESNVASIPSSSTPTAYTFFHSRTNSGASTSSILSNYEPSTFSSQSTTTTWTSATSTSSRKLPTQRNTRASPIDRLEKRLIQRILTYALELPRIILLQCYASATSPIGWTNQHFGGLDVVDLQCILKHAIFMVSHRMRHAAFEVLLLEGRFVIDICPTKHAAAHYQNTHFDRWQGRVPDIIKSTLAGLQYLCIQVPVPIVEKTTVRGAKYRLLTGDDDTVDGRVLEMKKEHYRVMALRGELEALTDLVVDQSSSLSRGGMSRRNVTIASSRQPLRRLDIIFVKPSPRSLVLPEFSTFFLHGLAFLSSAQAHIIWSLKGARLSGQLSMRANGLAKLLIMLSYCETYER</sequence>
<dbReference type="EMBL" id="ML978206">
    <property type="protein sequence ID" value="KAF2029014.1"/>
    <property type="molecule type" value="Genomic_DNA"/>
</dbReference>
<feature type="compositionally biased region" description="Polar residues" evidence="1">
    <location>
        <begin position="145"/>
        <end position="154"/>
    </location>
</feature>
<evidence type="ECO:0000256" key="1">
    <source>
        <dbReference type="SAM" id="MobiDB-lite"/>
    </source>
</evidence>
<keyword evidence="3" id="KW-1185">Reference proteome</keyword>
<accession>A0A9P4H7D1</accession>
<feature type="compositionally biased region" description="Low complexity" evidence="1">
    <location>
        <begin position="125"/>
        <end position="144"/>
    </location>
</feature>
<reference evidence="2" key="1">
    <citation type="journal article" date="2020" name="Stud. Mycol.">
        <title>101 Dothideomycetes genomes: a test case for predicting lifestyles and emergence of pathogens.</title>
        <authorList>
            <person name="Haridas S."/>
            <person name="Albert R."/>
            <person name="Binder M."/>
            <person name="Bloem J."/>
            <person name="Labutti K."/>
            <person name="Salamov A."/>
            <person name="Andreopoulos B."/>
            <person name="Baker S."/>
            <person name="Barry K."/>
            <person name="Bills G."/>
            <person name="Bluhm B."/>
            <person name="Cannon C."/>
            <person name="Castanera R."/>
            <person name="Culley D."/>
            <person name="Daum C."/>
            <person name="Ezra D."/>
            <person name="Gonzalez J."/>
            <person name="Henrissat B."/>
            <person name="Kuo A."/>
            <person name="Liang C."/>
            <person name="Lipzen A."/>
            <person name="Lutzoni F."/>
            <person name="Magnuson J."/>
            <person name="Mondo S."/>
            <person name="Nolan M."/>
            <person name="Ohm R."/>
            <person name="Pangilinan J."/>
            <person name="Park H.-J."/>
            <person name="Ramirez L."/>
            <person name="Alfaro M."/>
            <person name="Sun H."/>
            <person name="Tritt A."/>
            <person name="Yoshinaga Y."/>
            <person name="Zwiers L.-H."/>
            <person name="Turgeon B."/>
            <person name="Goodwin S."/>
            <person name="Spatafora J."/>
            <person name="Crous P."/>
            <person name="Grigoriev I."/>
        </authorList>
    </citation>
    <scope>NUCLEOTIDE SEQUENCE</scope>
    <source>
        <strain evidence="2">CBS 110217</strain>
    </source>
</reference>
<proteinExistence type="predicted"/>
<name>A0A9P4H7D1_9PLEO</name>
<organism evidence="2 3">
    <name type="scientific">Setomelanomma holmii</name>
    <dbReference type="NCBI Taxonomy" id="210430"/>
    <lineage>
        <taxon>Eukaryota</taxon>
        <taxon>Fungi</taxon>
        <taxon>Dikarya</taxon>
        <taxon>Ascomycota</taxon>
        <taxon>Pezizomycotina</taxon>
        <taxon>Dothideomycetes</taxon>
        <taxon>Pleosporomycetidae</taxon>
        <taxon>Pleosporales</taxon>
        <taxon>Pleosporineae</taxon>
        <taxon>Phaeosphaeriaceae</taxon>
        <taxon>Setomelanomma</taxon>
    </lineage>
</organism>
<feature type="region of interest" description="Disordered" evidence="1">
    <location>
        <begin position="124"/>
        <end position="154"/>
    </location>
</feature>
<protein>
    <submittedName>
        <fullName evidence="2">Uncharacterized protein</fullName>
    </submittedName>
</protein>
<dbReference type="Proteomes" id="UP000799777">
    <property type="component" value="Unassembled WGS sequence"/>
</dbReference>
<evidence type="ECO:0000313" key="2">
    <source>
        <dbReference type="EMBL" id="KAF2029014.1"/>
    </source>
</evidence>
<gene>
    <name evidence="2" type="ORF">EK21DRAFT_113388</name>
</gene>
<evidence type="ECO:0000313" key="3">
    <source>
        <dbReference type="Proteomes" id="UP000799777"/>
    </source>
</evidence>